<dbReference type="Proteomes" id="UP001500897">
    <property type="component" value="Unassembled WGS sequence"/>
</dbReference>
<accession>A0ABN2WEM7</accession>
<organism evidence="1 2">
    <name type="scientific">Kitasatospora saccharophila</name>
    <dbReference type="NCBI Taxonomy" id="407973"/>
    <lineage>
        <taxon>Bacteria</taxon>
        <taxon>Bacillati</taxon>
        <taxon>Actinomycetota</taxon>
        <taxon>Actinomycetes</taxon>
        <taxon>Kitasatosporales</taxon>
        <taxon>Streptomycetaceae</taxon>
        <taxon>Kitasatospora</taxon>
    </lineage>
</organism>
<keyword evidence="2" id="KW-1185">Reference proteome</keyword>
<dbReference type="EMBL" id="BAAANS010000007">
    <property type="protein sequence ID" value="GAA2090731.1"/>
    <property type="molecule type" value="Genomic_DNA"/>
</dbReference>
<evidence type="ECO:0000313" key="2">
    <source>
        <dbReference type="Proteomes" id="UP001500897"/>
    </source>
</evidence>
<sequence length="75" mass="8258">MGPVGRTGYPPVSNVAEGQWAIRRDGVKDSRTARPARLHALNDRQLAFTSADLLIQHSRRTDPRRRSGQPAAALL</sequence>
<gene>
    <name evidence="1" type="ORF">GCM10009759_14530</name>
</gene>
<evidence type="ECO:0000313" key="1">
    <source>
        <dbReference type="EMBL" id="GAA2090731.1"/>
    </source>
</evidence>
<comment type="caution">
    <text evidence="1">The sequence shown here is derived from an EMBL/GenBank/DDBJ whole genome shotgun (WGS) entry which is preliminary data.</text>
</comment>
<proteinExistence type="predicted"/>
<reference evidence="1 2" key="1">
    <citation type="journal article" date="2019" name="Int. J. Syst. Evol. Microbiol.">
        <title>The Global Catalogue of Microorganisms (GCM) 10K type strain sequencing project: providing services to taxonomists for standard genome sequencing and annotation.</title>
        <authorList>
            <consortium name="The Broad Institute Genomics Platform"/>
            <consortium name="The Broad Institute Genome Sequencing Center for Infectious Disease"/>
            <person name="Wu L."/>
            <person name="Ma J."/>
        </authorList>
    </citation>
    <scope>NUCLEOTIDE SEQUENCE [LARGE SCALE GENOMIC DNA]</scope>
    <source>
        <strain evidence="1 2">JCM 14559</strain>
    </source>
</reference>
<name>A0ABN2WEM7_9ACTN</name>
<protein>
    <submittedName>
        <fullName evidence="1">Uncharacterized protein</fullName>
    </submittedName>
</protein>